<evidence type="ECO:0000313" key="1">
    <source>
        <dbReference type="EMBL" id="KAI0048799.1"/>
    </source>
</evidence>
<reference evidence="1" key="2">
    <citation type="journal article" date="2022" name="New Phytol.">
        <title>Evolutionary transition to the ectomycorrhizal habit in the genomes of a hyperdiverse lineage of mushroom-forming fungi.</title>
        <authorList>
            <person name="Looney B."/>
            <person name="Miyauchi S."/>
            <person name="Morin E."/>
            <person name="Drula E."/>
            <person name="Courty P.E."/>
            <person name="Kohler A."/>
            <person name="Kuo A."/>
            <person name="LaButti K."/>
            <person name="Pangilinan J."/>
            <person name="Lipzen A."/>
            <person name="Riley R."/>
            <person name="Andreopoulos W."/>
            <person name="He G."/>
            <person name="Johnson J."/>
            <person name="Nolan M."/>
            <person name="Tritt A."/>
            <person name="Barry K.W."/>
            <person name="Grigoriev I.V."/>
            <person name="Nagy L.G."/>
            <person name="Hibbett D."/>
            <person name="Henrissat B."/>
            <person name="Matheny P.B."/>
            <person name="Labbe J."/>
            <person name="Martin F.M."/>
        </authorList>
    </citation>
    <scope>NUCLEOTIDE SEQUENCE</scope>
    <source>
        <strain evidence="1">FP105234-sp</strain>
    </source>
</reference>
<name>A0ACB8RX54_9AGAM</name>
<gene>
    <name evidence="1" type="ORF">FA95DRAFT_1490314</name>
</gene>
<sequence>MFAPRTAPIVQWSATNNSAIVLDPSSRQPIAQTSASDGSGHGFTASAPSIIWVAFSFVIGVPLAIAGVRGHLLTTGITIGLAFTVSSWAAFINSLSAPGIADLTLTLIVLGFFLVGFVLGAFPFARIVAITALGILGGFAIGVRVAIVKTNLLFSSTYFANWLVTAAFAAAGAVLVTWKQRAGILLGCASVGSFFTGLGVDLIINDQDGMSRGLRMLFDRNDAHILDFLQHGYHPPTSTQIIIAASIGLIPLLAYAQHRVFVRPFGRAQAESTVYEDEPLATLPVAPALGEKPGPPRASGRFSTMRRQFVSRFSL</sequence>
<dbReference type="Proteomes" id="UP000814033">
    <property type="component" value="Unassembled WGS sequence"/>
</dbReference>
<keyword evidence="2" id="KW-1185">Reference proteome</keyword>
<protein>
    <submittedName>
        <fullName evidence="1">Uncharacterized protein</fullName>
    </submittedName>
</protein>
<reference evidence="1" key="1">
    <citation type="submission" date="2021-02" db="EMBL/GenBank/DDBJ databases">
        <authorList>
            <consortium name="DOE Joint Genome Institute"/>
            <person name="Ahrendt S."/>
            <person name="Looney B.P."/>
            <person name="Miyauchi S."/>
            <person name="Morin E."/>
            <person name="Drula E."/>
            <person name="Courty P.E."/>
            <person name="Chicoki N."/>
            <person name="Fauchery L."/>
            <person name="Kohler A."/>
            <person name="Kuo A."/>
            <person name="Labutti K."/>
            <person name="Pangilinan J."/>
            <person name="Lipzen A."/>
            <person name="Riley R."/>
            <person name="Andreopoulos W."/>
            <person name="He G."/>
            <person name="Johnson J."/>
            <person name="Barry K.W."/>
            <person name="Grigoriev I.V."/>
            <person name="Nagy L."/>
            <person name="Hibbett D."/>
            <person name="Henrissat B."/>
            <person name="Matheny P.B."/>
            <person name="Labbe J."/>
            <person name="Martin F."/>
        </authorList>
    </citation>
    <scope>NUCLEOTIDE SEQUENCE</scope>
    <source>
        <strain evidence="1">FP105234-sp</strain>
    </source>
</reference>
<organism evidence="1 2">
    <name type="scientific">Auriscalpium vulgare</name>
    <dbReference type="NCBI Taxonomy" id="40419"/>
    <lineage>
        <taxon>Eukaryota</taxon>
        <taxon>Fungi</taxon>
        <taxon>Dikarya</taxon>
        <taxon>Basidiomycota</taxon>
        <taxon>Agaricomycotina</taxon>
        <taxon>Agaricomycetes</taxon>
        <taxon>Russulales</taxon>
        <taxon>Auriscalpiaceae</taxon>
        <taxon>Auriscalpium</taxon>
    </lineage>
</organism>
<accession>A0ACB8RX54</accession>
<dbReference type="EMBL" id="MU275881">
    <property type="protein sequence ID" value="KAI0048799.1"/>
    <property type="molecule type" value="Genomic_DNA"/>
</dbReference>
<comment type="caution">
    <text evidence="1">The sequence shown here is derived from an EMBL/GenBank/DDBJ whole genome shotgun (WGS) entry which is preliminary data.</text>
</comment>
<proteinExistence type="predicted"/>
<evidence type="ECO:0000313" key="2">
    <source>
        <dbReference type="Proteomes" id="UP000814033"/>
    </source>
</evidence>